<dbReference type="SUPFAM" id="SSF141000">
    <property type="entry name" value="Glu-tRNAGln amidotransferase C subunit"/>
    <property type="match status" value="1"/>
</dbReference>
<proteinExistence type="inferred from homology"/>
<dbReference type="Pfam" id="PF02686">
    <property type="entry name" value="GatC"/>
    <property type="match status" value="1"/>
</dbReference>
<dbReference type="GO" id="GO:0070681">
    <property type="term" value="P:glutaminyl-tRNAGln biosynthesis via transamidation"/>
    <property type="evidence" value="ECO:0007669"/>
    <property type="project" value="TreeGrafter"/>
</dbReference>
<dbReference type="EMBL" id="UINC01010176">
    <property type="protein sequence ID" value="SVA45365.1"/>
    <property type="molecule type" value="Genomic_DNA"/>
</dbReference>
<reference evidence="1" key="1">
    <citation type="submission" date="2018-05" db="EMBL/GenBank/DDBJ databases">
        <authorList>
            <person name="Lanie J.A."/>
            <person name="Ng W.-L."/>
            <person name="Kazmierczak K.M."/>
            <person name="Andrzejewski T.M."/>
            <person name="Davidsen T.M."/>
            <person name="Wayne K.J."/>
            <person name="Tettelin H."/>
            <person name="Glass J.I."/>
            <person name="Rusch D."/>
            <person name="Podicherti R."/>
            <person name="Tsui H.-C.T."/>
            <person name="Winkler M.E."/>
        </authorList>
    </citation>
    <scope>NUCLEOTIDE SEQUENCE</scope>
</reference>
<dbReference type="PANTHER" id="PTHR15004">
    <property type="entry name" value="GLUTAMYL-TRNA(GLN) AMIDOTRANSFERASE SUBUNIT C, MITOCHONDRIAL"/>
    <property type="match status" value="1"/>
</dbReference>
<protein>
    <recommendedName>
        <fullName evidence="2">Aspartyl/glutamyl-tRNA(Asn/Gln) amidotransferase subunit C</fullName>
    </recommendedName>
</protein>
<dbReference type="InterPro" id="IPR003837">
    <property type="entry name" value="GatC"/>
</dbReference>
<dbReference type="HAMAP" id="MF_00122">
    <property type="entry name" value="GatC"/>
    <property type="match status" value="1"/>
</dbReference>
<dbReference type="GO" id="GO:0006450">
    <property type="term" value="P:regulation of translational fidelity"/>
    <property type="evidence" value="ECO:0007669"/>
    <property type="project" value="InterPro"/>
</dbReference>
<dbReference type="Gene3D" id="1.10.20.60">
    <property type="entry name" value="Glu-tRNAGln amidotransferase C subunit, N-terminal domain"/>
    <property type="match status" value="1"/>
</dbReference>
<dbReference type="AlphaFoldDB" id="A0A381VYL3"/>
<evidence type="ECO:0008006" key="2">
    <source>
        <dbReference type="Google" id="ProtNLM"/>
    </source>
</evidence>
<organism evidence="1">
    <name type="scientific">marine metagenome</name>
    <dbReference type="NCBI Taxonomy" id="408172"/>
    <lineage>
        <taxon>unclassified sequences</taxon>
        <taxon>metagenomes</taxon>
        <taxon>ecological metagenomes</taxon>
    </lineage>
</organism>
<evidence type="ECO:0000313" key="1">
    <source>
        <dbReference type="EMBL" id="SVA45365.1"/>
    </source>
</evidence>
<dbReference type="InterPro" id="IPR036113">
    <property type="entry name" value="Asp/Glu-ADT_sf_sub_c"/>
</dbReference>
<dbReference type="NCBIfam" id="TIGR00135">
    <property type="entry name" value="gatC"/>
    <property type="match status" value="1"/>
</dbReference>
<gene>
    <name evidence="1" type="ORF">METZ01_LOCUS98219</name>
</gene>
<name>A0A381VYL3_9ZZZZ</name>
<dbReference type="PANTHER" id="PTHR15004:SF0">
    <property type="entry name" value="GLUTAMYL-TRNA(GLN) AMIDOTRANSFERASE SUBUNIT C, MITOCHONDRIAL"/>
    <property type="match status" value="1"/>
</dbReference>
<sequence>MSITKSAVERVAHLARIHIEPADIDKYALDLSQILDLVEQMNSVPTSEVEPLAHPQDIALRMRPDQVTEVNARERLQAVAPAAERGLYLVPRIIE</sequence>
<accession>A0A381VYL3</accession>